<gene>
    <name evidence="2" type="primary">LOC127149015</name>
</gene>
<dbReference type="GeneID" id="127149015"/>
<reference evidence="2" key="1">
    <citation type="submission" date="2025-08" db="UniProtKB">
        <authorList>
            <consortium name="RefSeq"/>
        </authorList>
    </citation>
    <scope>IDENTIFICATION</scope>
    <source>
        <tissue evidence="2">Stem</tissue>
    </source>
</reference>
<organism evidence="1 2">
    <name type="scientific">Cucumis melo</name>
    <name type="common">Muskmelon</name>
    <dbReference type="NCBI Taxonomy" id="3656"/>
    <lineage>
        <taxon>Eukaryota</taxon>
        <taxon>Viridiplantae</taxon>
        <taxon>Streptophyta</taxon>
        <taxon>Embryophyta</taxon>
        <taxon>Tracheophyta</taxon>
        <taxon>Spermatophyta</taxon>
        <taxon>Magnoliopsida</taxon>
        <taxon>eudicotyledons</taxon>
        <taxon>Gunneridae</taxon>
        <taxon>Pentapetalae</taxon>
        <taxon>rosids</taxon>
        <taxon>fabids</taxon>
        <taxon>Cucurbitales</taxon>
        <taxon>Cucurbitaceae</taxon>
        <taxon>Benincaseae</taxon>
        <taxon>Cucumis</taxon>
    </lineage>
</organism>
<evidence type="ECO:0000313" key="1">
    <source>
        <dbReference type="Proteomes" id="UP001652600"/>
    </source>
</evidence>
<proteinExistence type="predicted"/>
<keyword evidence="1" id="KW-1185">Reference proteome</keyword>
<accession>A0ABM3KP25</accession>
<evidence type="ECO:0000313" key="2">
    <source>
        <dbReference type="RefSeq" id="XP_050939535.1"/>
    </source>
</evidence>
<name>A0ABM3KP25_CUCME</name>
<dbReference type="RefSeq" id="XP_050939535.1">
    <property type="nucleotide sequence ID" value="XM_051083578.1"/>
</dbReference>
<sequence length="121" mass="14009">MNLYEIYRRKKALFSQMKLSLLSNFVVGKSTTAWNCLLPYSKRGAKVIMMLFFPVCVDDFKPEVSSSILMTMFCKLQERSNQLVRGSRVTQAREELHGLQSCQGYISVRLFMKQPKNQVTN</sequence>
<protein>
    <submittedName>
        <fullName evidence="2">Uncharacterized protein LOC127149015 isoform X1</fullName>
    </submittedName>
</protein>
<dbReference type="Proteomes" id="UP001652600">
    <property type="component" value="Chromosome 4"/>
</dbReference>